<comment type="caution">
    <text evidence="2">The sequence shown here is derived from an EMBL/GenBank/DDBJ whole genome shotgun (WGS) entry which is preliminary data.</text>
</comment>
<evidence type="ECO:0000313" key="3">
    <source>
        <dbReference type="Proteomes" id="UP000285301"/>
    </source>
</evidence>
<keyword evidence="1" id="KW-0472">Membrane</keyword>
<sequence>MYPGSSPKRNELNPVFSWVWAAMTIASLRSLAAASGLLALRSMPFTHMLNDKGFAIHSEIIAFSRHPSKIPHRHYFLMRKTFPGVVPLTKRPALEKSGIPMYQPNAASAYQQTLAVHQSFVPLSLTGHHPGVPRF</sequence>
<evidence type="ECO:0000256" key="1">
    <source>
        <dbReference type="SAM" id="Phobius"/>
    </source>
</evidence>
<name>A0A3S3PUP8_9ACAR</name>
<evidence type="ECO:0000313" key="2">
    <source>
        <dbReference type="EMBL" id="RWS16708.1"/>
    </source>
</evidence>
<dbReference type="OrthoDB" id="6285980at2759"/>
<gene>
    <name evidence="2" type="ORF">B4U79_06948</name>
</gene>
<proteinExistence type="predicted"/>
<feature type="transmembrane region" description="Helical" evidence="1">
    <location>
        <begin position="20"/>
        <end position="40"/>
    </location>
</feature>
<keyword evidence="1" id="KW-0812">Transmembrane</keyword>
<dbReference type="EMBL" id="NCKU01000187">
    <property type="protein sequence ID" value="RWS16708.1"/>
    <property type="molecule type" value="Genomic_DNA"/>
</dbReference>
<dbReference type="STRING" id="1965070.A0A3S3PUP8"/>
<dbReference type="AlphaFoldDB" id="A0A3S3PUP8"/>
<accession>A0A3S3PUP8</accession>
<keyword evidence="3" id="KW-1185">Reference proteome</keyword>
<reference evidence="2 3" key="1">
    <citation type="journal article" date="2018" name="Gigascience">
        <title>Genomes of trombidid mites reveal novel predicted allergens and laterally-transferred genes associated with secondary metabolism.</title>
        <authorList>
            <person name="Dong X."/>
            <person name="Chaisiri K."/>
            <person name="Xia D."/>
            <person name="Armstrong S.D."/>
            <person name="Fang Y."/>
            <person name="Donnelly M.J."/>
            <person name="Kadowaki T."/>
            <person name="McGarry J.W."/>
            <person name="Darby A.C."/>
            <person name="Makepeace B.L."/>
        </authorList>
    </citation>
    <scope>NUCLEOTIDE SEQUENCE [LARGE SCALE GENOMIC DNA]</scope>
    <source>
        <strain evidence="2">UoL-WK</strain>
    </source>
</reference>
<dbReference type="Proteomes" id="UP000285301">
    <property type="component" value="Unassembled WGS sequence"/>
</dbReference>
<protein>
    <submittedName>
        <fullName evidence="2">Muscleblind-like protein 1</fullName>
    </submittedName>
</protein>
<organism evidence="2 3">
    <name type="scientific">Dinothrombium tinctorium</name>
    <dbReference type="NCBI Taxonomy" id="1965070"/>
    <lineage>
        <taxon>Eukaryota</taxon>
        <taxon>Metazoa</taxon>
        <taxon>Ecdysozoa</taxon>
        <taxon>Arthropoda</taxon>
        <taxon>Chelicerata</taxon>
        <taxon>Arachnida</taxon>
        <taxon>Acari</taxon>
        <taxon>Acariformes</taxon>
        <taxon>Trombidiformes</taxon>
        <taxon>Prostigmata</taxon>
        <taxon>Anystina</taxon>
        <taxon>Parasitengona</taxon>
        <taxon>Trombidioidea</taxon>
        <taxon>Trombidiidae</taxon>
        <taxon>Dinothrombium</taxon>
    </lineage>
</organism>
<keyword evidence="1" id="KW-1133">Transmembrane helix</keyword>